<evidence type="ECO:0000313" key="2">
    <source>
        <dbReference type="Proteomes" id="UP001200470"/>
    </source>
</evidence>
<evidence type="ECO:0000313" key="1">
    <source>
        <dbReference type="EMBL" id="MCF2564849.1"/>
    </source>
</evidence>
<dbReference type="PANTHER" id="PTHR32305:SF15">
    <property type="entry name" value="PROTEIN RHSA-RELATED"/>
    <property type="match status" value="1"/>
</dbReference>
<dbReference type="Proteomes" id="UP001200470">
    <property type="component" value="Unassembled WGS sequence"/>
</dbReference>
<proteinExistence type="predicted"/>
<keyword evidence="2" id="KW-1185">Reference proteome</keyword>
<dbReference type="EMBL" id="JADYTN010000047">
    <property type="protein sequence ID" value="MCF2564849.1"/>
    <property type="molecule type" value="Genomic_DNA"/>
</dbReference>
<dbReference type="InterPro" id="IPR022385">
    <property type="entry name" value="Rhs_assc_core"/>
</dbReference>
<name>A0ABS9CIE8_9BACT</name>
<dbReference type="Gene3D" id="2.180.10.10">
    <property type="entry name" value="RHS repeat-associated core"/>
    <property type="match status" value="1"/>
</dbReference>
<accession>A0ABS9CIE8</accession>
<gene>
    <name evidence="1" type="ORF">I6E12_12160</name>
</gene>
<protein>
    <submittedName>
        <fullName evidence="1">RHS repeat-associated core domain-containing protein</fullName>
    </submittedName>
</protein>
<sequence length="275" mass="31399">MPSEILYTDSTDYLLGGALTLKNGRIDMFQFDEGYCQATQYNATQDNFTFLYYDKDHLGNVRQVTKAIGSTGTVMQTMNYYPFGAQFCDGSANNNDVQPYKYNGKELDKMHGLNTYDYGARQYNPVTARWDRVDPLAEKYYNVSPYAYCHNNPVMLMDPDGMDDYYTSDGTYLGTNSAESDYIYISDDYRELKDGKYVINLNTRVGLPSSDISAEALSKIFTHIVGRMPEVDLTQIDCNQINVVKWSRDAYSNTIHVDSHYGNVMVVMIKQMRAH</sequence>
<dbReference type="PANTHER" id="PTHR32305">
    <property type="match status" value="1"/>
</dbReference>
<organism evidence="1 2">
    <name type="scientific">Xylanibacter brevis</name>
    <dbReference type="NCBI Taxonomy" id="83231"/>
    <lineage>
        <taxon>Bacteria</taxon>
        <taxon>Pseudomonadati</taxon>
        <taxon>Bacteroidota</taxon>
        <taxon>Bacteroidia</taxon>
        <taxon>Bacteroidales</taxon>
        <taxon>Prevotellaceae</taxon>
        <taxon>Xylanibacter</taxon>
    </lineage>
</organism>
<reference evidence="1 2" key="1">
    <citation type="submission" date="2020-12" db="EMBL/GenBank/DDBJ databases">
        <title>Whole genome sequences of gut porcine anaerobes.</title>
        <authorList>
            <person name="Kubasova T."/>
            <person name="Jahodarova E."/>
            <person name="Rychlik I."/>
        </authorList>
    </citation>
    <scope>NUCLEOTIDE SEQUENCE [LARGE SCALE GENOMIC DNA]</scope>
    <source>
        <strain evidence="1 2">An925</strain>
    </source>
</reference>
<dbReference type="NCBIfam" id="TIGR03696">
    <property type="entry name" value="Rhs_assc_core"/>
    <property type="match status" value="1"/>
</dbReference>
<dbReference type="InterPro" id="IPR050708">
    <property type="entry name" value="T6SS_VgrG/RHS"/>
</dbReference>
<comment type="caution">
    <text evidence="1">The sequence shown here is derived from an EMBL/GenBank/DDBJ whole genome shotgun (WGS) entry which is preliminary data.</text>
</comment>